<keyword evidence="3" id="KW-1185">Reference proteome</keyword>
<feature type="compositionally biased region" description="Polar residues" evidence="1">
    <location>
        <begin position="1"/>
        <end position="12"/>
    </location>
</feature>
<proteinExistence type="predicted"/>
<evidence type="ECO:0000313" key="2">
    <source>
        <dbReference type="EMBL" id="TKR59603.1"/>
    </source>
</evidence>
<evidence type="ECO:0000313" key="3">
    <source>
        <dbReference type="Proteomes" id="UP000298663"/>
    </source>
</evidence>
<sequence length="129" mass="14926">MYNSVKRTQQHLPNERICVAPRNAPRRQRIPRNPQNGRSRDLHGATPPIHKNARRQSCETRPREHEDARAQMAAFREETGVPTRRRPRSAVGNSATRGEKSKIGKNDLLKMERERKTTRVQRFVIVVAT</sequence>
<protein>
    <submittedName>
        <fullName evidence="2">Uncharacterized protein</fullName>
    </submittedName>
</protein>
<reference evidence="2 3" key="1">
    <citation type="journal article" date="2015" name="Genome Biol.">
        <title>Comparative genomics of Steinernema reveals deeply conserved gene regulatory networks.</title>
        <authorList>
            <person name="Dillman A.R."/>
            <person name="Macchietto M."/>
            <person name="Porter C.F."/>
            <person name="Rogers A."/>
            <person name="Williams B."/>
            <person name="Antoshechkin I."/>
            <person name="Lee M.M."/>
            <person name="Goodwin Z."/>
            <person name="Lu X."/>
            <person name="Lewis E.E."/>
            <person name="Goodrich-Blair H."/>
            <person name="Stock S.P."/>
            <person name="Adams B.J."/>
            <person name="Sternberg P.W."/>
            <person name="Mortazavi A."/>
        </authorList>
    </citation>
    <scope>NUCLEOTIDE SEQUENCE [LARGE SCALE GENOMIC DNA]</scope>
    <source>
        <strain evidence="2 3">ALL</strain>
    </source>
</reference>
<feature type="region of interest" description="Disordered" evidence="1">
    <location>
        <begin position="1"/>
        <end position="110"/>
    </location>
</feature>
<dbReference type="EMBL" id="AZBU02000012">
    <property type="protein sequence ID" value="TKR59603.1"/>
    <property type="molecule type" value="Genomic_DNA"/>
</dbReference>
<organism evidence="2 3">
    <name type="scientific">Steinernema carpocapsae</name>
    <name type="common">Entomopathogenic nematode</name>
    <dbReference type="NCBI Taxonomy" id="34508"/>
    <lineage>
        <taxon>Eukaryota</taxon>
        <taxon>Metazoa</taxon>
        <taxon>Ecdysozoa</taxon>
        <taxon>Nematoda</taxon>
        <taxon>Chromadorea</taxon>
        <taxon>Rhabditida</taxon>
        <taxon>Tylenchina</taxon>
        <taxon>Panagrolaimomorpha</taxon>
        <taxon>Strongyloidoidea</taxon>
        <taxon>Steinernematidae</taxon>
        <taxon>Steinernema</taxon>
    </lineage>
</organism>
<accession>A0A4U5LU28</accession>
<dbReference type="AlphaFoldDB" id="A0A4U5LU28"/>
<feature type="compositionally biased region" description="Basic and acidic residues" evidence="1">
    <location>
        <begin position="56"/>
        <end position="79"/>
    </location>
</feature>
<comment type="caution">
    <text evidence="2">The sequence shown here is derived from an EMBL/GenBank/DDBJ whole genome shotgun (WGS) entry which is preliminary data.</text>
</comment>
<dbReference type="Proteomes" id="UP000298663">
    <property type="component" value="Unassembled WGS sequence"/>
</dbReference>
<name>A0A4U5LU28_STECR</name>
<reference evidence="2 3" key="2">
    <citation type="journal article" date="2019" name="G3 (Bethesda)">
        <title>Hybrid Assembly of the Genome of the Entomopathogenic Nematode Steinernema carpocapsae Identifies the X-Chromosome.</title>
        <authorList>
            <person name="Serra L."/>
            <person name="Macchietto M."/>
            <person name="Macias-Munoz A."/>
            <person name="McGill C.J."/>
            <person name="Rodriguez I.M."/>
            <person name="Rodriguez B."/>
            <person name="Murad R."/>
            <person name="Mortazavi A."/>
        </authorList>
    </citation>
    <scope>NUCLEOTIDE SEQUENCE [LARGE SCALE GENOMIC DNA]</scope>
    <source>
        <strain evidence="2 3">ALL</strain>
    </source>
</reference>
<feature type="compositionally biased region" description="Basic and acidic residues" evidence="1">
    <location>
        <begin position="97"/>
        <end position="110"/>
    </location>
</feature>
<gene>
    <name evidence="2" type="ORF">L596_029250</name>
</gene>
<evidence type="ECO:0000256" key="1">
    <source>
        <dbReference type="SAM" id="MobiDB-lite"/>
    </source>
</evidence>